<dbReference type="InterPro" id="IPR001002">
    <property type="entry name" value="Chitin-bd_1"/>
</dbReference>
<dbReference type="PRINTS" id="PR00451">
    <property type="entry name" value="CHITINBINDNG"/>
</dbReference>
<evidence type="ECO:0000256" key="16">
    <source>
        <dbReference type="PROSITE-ProRule" id="PRU00261"/>
    </source>
</evidence>
<keyword evidence="7" id="KW-0611">Plant defense</keyword>
<name>A0A7D6EPY0_ANAOC</name>
<dbReference type="SMART" id="SM00270">
    <property type="entry name" value="ChtBD1"/>
    <property type="match status" value="1"/>
</dbReference>
<dbReference type="SUPFAM" id="SSF57016">
    <property type="entry name" value="Plant lectins/antimicrobial peptides"/>
    <property type="match status" value="1"/>
</dbReference>
<evidence type="ECO:0000256" key="5">
    <source>
        <dbReference type="ARBA" id="ARBA00022729"/>
    </source>
</evidence>
<dbReference type="GO" id="GO:0000272">
    <property type="term" value="P:polysaccharide catabolic process"/>
    <property type="evidence" value="ECO:0007669"/>
    <property type="project" value="UniProtKB-KW"/>
</dbReference>
<evidence type="ECO:0000256" key="3">
    <source>
        <dbReference type="ARBA" id="ARBA00012729"/>
    </source>
</evidence>
<feature type="disulfide bond" evidence="15 16">
    <location>
        <begin position="38"/>
        <end position="52"/>
    </location>
</feature>
<dbReference type="Pfam" id="PF00187">
    <property type="entry name" value="Chitin_bind_1"/>
    <property type="match status" value="1"/>
</dbReference>
<evidence type="ECO:0000256" key="17">
    <source>
        <dbReference type="SAM" id="SignalP"/>
    </source>
</evidence>
<feature type="domain" description="Chitin-binding type-1" evidence="18">
    <location>
        <begin position="28"/>
        <end position="63"/>
    </location>
</feature>
<proteinExistence type="evidence at transcript level"/>
<evidence type="ECO:0000256" key="14">
    <source>
        <dbReference type="PIRSR" id="PIRSR001060-1"/>
    </source>
</evidence>
<evidence type="ECO:0000256" key="10">
    <source>
        <dbReference type="ARBA" id="ARBA00023180"/>
    </source>
</evidence>
<evidence type="ECO:0000256" key="2">
    <source>
        <dbReference type="ARBA" id="ARBA00009373"/>
    </source>
</evidence>
<dbReference type="GO" id="GO:0008843">
    <property type="term" value="F:endochitinase activity"/>
    <property type="evidence" value="ECO:0007669"/>
    <property type="project" value="UniProtKB-EC"/>
</dbReference>
<feature type="chain" id="PRO_5027962099" description="chitinase" evidence="17">
    <location>
        <begin position="29"/>
        <end position="274"/>
    </location>
</feature>
<comment type="catalytic activity">
    <reaction evidence="1">
        <text>Random endo-hydrolysis of N-acetyl-beta-D-glucosaminide (1-&gt;4)-beta-linkages in chitin and chitodextrins.</text>
        <dbReference type="EC" id="3.2.1.14"/>
    </reaction>
</comment>
<dbReference type="InterPro" id="IPR036861">
    <property type="entry name" value="Endochitinase-like_sf"/>
</dbReference>
<keyword evidence="5 17" id="KW-0732">Signal</keyword>
<dbReference type="Gene3D" id="3.30.20.10">
    <property type="entry name" value="Endochitinase, domain 2"/>
    <property type="match status" value="1"/>
</dbReference>
<dbReference type="PANTHER" id="PTHR22595">
    <property type="entry name" value="CHITINASE-RELATED"/>
    <property type="match status" value="1"/>
</dbReference>
<feature type="signal peptide" evidence="17">
    <location>
        <begin position="1"/>
        <end position="28"/>
    </location>
</feature>
<keyword evidence="10" id="KW-0325">Glycoprotein</keyword>
<evidence type="ECO:0000256" key="4">
    <source>
        <dbReference type="ARBA" id="ARBA00022669"/>
    </source>
</evidence>
<dbReference type="PANTHER" id="PTHR22595:SF197">
    <property type="entry name" value="CHITINASE FAMILY PROTEIN"/>
    <property type="match status" value="1"/>
</dbReference>
<dbReference type="Gene3D" id="1.10.530.10">
    <property type="match status" value="1"/>
</dbReference>
<sequence length="274" mass="29327">MAFNMRKHLSIAFLGLFALAIIPHNVMSQNCGCAPNLCCSQFGYCGTGKDYCGAGCKEGPCTSTPSPTPPGGGSVANIVTAAFFDGIKNQAAASCVGKSFYTRDGFLTAAKSFPQFGSGSADQSKREIAAFFAHVTHETGHLCYTEEIDKSNAYCDQSNTQYRCVPGKKYYGRGPLQLTWNYNYGACGKAVGFDGLNAPETVSNNPAVSFKSALWFWMTNVHSVVNQGFGATIQKINGALECGGKQPDKVKARVGYYTDYCKKFGVDPGQNLSC</sequence>
<keyword evidence="8" id="KW-0146">Chitin degradation</keyword>
<dbReference type="AlphaFoldDB" id="A0A7D6EPY0"/>
<keyword evidence="9 15" id="KW-1015">Disulfide bond</keyword>
<evidence type="ECO:0000256" key="6">
    <source>
        <dbReference type="ARBA" id="ARBA00022801"/>
    </source>
</evidence>
<dbReference type="InterPro" id="IPR000726">
    <property type="entry name" value="Glyco_hydro_19_cat"/>
</dbReference>
<dbReference type="PIRSF" id="PIRSF001060">
    <property type="entry name" value="Endochitinase"/>
    <property type="match status" value="1"/>
</dbReference>
<evidence type="ECO:0000256" key="7">
    <source>
        <dbReference type="ARBA" id="ARBA00022821"/>
    </source>
</evidence>
<dbReference type="EMBL" id="MN623694">
    <property type="protein sequence ID" value="QLL26892.1"/>
    <property type="molecule type" value="mRNA"/>
</dbReference>
<protein>
    <recommendedName>
        <fullName evidence="3">chitinase</fullName>
        <ecNumber evidence="3">3.2.1.14</ecNumber>
    </recommendedName>
</protein>
<dbReference type="PROSITE" id="PS00774">
    <property type="entry name" value="CHITINASE_19_2"/>
    <property type="match status" value="1"/>
</dbReference>
<dbReference type="GO" id="GO:0008061">
    <property type="term" value="F:chitin binding"/>
    <property type="evidence" value="ECO:0007669"/>
    <property type="project" value="UniProtKB-UniRule"/>
</dbReference>
<comment type="caution">
    <text evidence="16">Lacks conserved residue(s) required for the propagation of feature annotation.</text>
</comment>
<reference evidence="19" key="1">
    <citation type="submission" date="2019-10" db="EMBL/GenBank/DDBJ databases">
        <authorList>
            <person name="Cunha R.M.S."/>
            <person name="Filho J.G.A."/>
            <person name="Moreira R.F."/>
            <person name="Oliveira S.T."/>
            <person name="Grangeiro T.B."/>
        </authorList>
    </citation>
    <scope>NUCLEOTIDE SEQUENCE</scope>
</reference>
<evidence type="ECO:0000256" key="9">
    <source>
        <dbReference type="ARBA" id="ARBA00023157"/>
    </source>
</evidence>
<dbReference type="InterPro" id="IPR018371">
    <property type="entry name" value="Chitin-binding_1_CS"/>
</dbReference>
<dbReference type="Pfam" id="PF00182">
    <property type="entry name" value="Glyco_hydro_19"/>
    <property type="match status" value="2"/>
</dbReference>
<dbReference type="GO" id="GO:0006032">
    <property type="term" value="P:chitin catabolic process"/>
    <property type="evidence" value="ECO:0007669"/>
    <property type="project" value="UniProtKB-KW"/>
</dbReference>
<evidence type="ECO:0000256" key="13">
    <source>
        <dbReference type="ARBA" id="ARBA00023326"/>
    </source>
</evidence>
<accession>A0A7D6EPY0</accession>
<dbReference type="SUPFAM" id="SSF53955">
    <property type="entry name" value="Lysozyme-like"/>
    <property type="match status" value="1"/>
</dbReference>
<dbReference type="PROSITE" id="PS00026">
    <property type="entry name" value="CHIT_BIND_I_1"/>
    <property type="match status" value="1"/>
</dbReference>
<dbReference type="InterPro" id="IPR016283">
    <property type="entry name" value="Glyco_hydro_19"/>
</dbReference>
<evidence type="ECO:0000256" key="11">
    <source>
        <dbReference type="ARBA" id="ARBA00023277"/>
    </source>
</evidence>
<dbReference type="EC" id="3.2.1.14" evidence="3"/>
<keyword evidence="6" id="KW-0378">Hydrolase</keyword>
<feature type="disulfide bond" evidence="15">
    <location>
        <begin position="242"/>
        <end position="274"/>
    </location>
</feature>
<dbReference type="PROSITE" id="PS50941">
    <property type="entry name" value="CHIT_BIND_I_2"/>
    <property type="match status" value="1"/>
</dbReference>
<evidence type="ECO:0000259" key="18">
    <source>
        <dbReference type="PROSITE" id="PS50941"/>
    </source>
</evidence>
<dbReference type="FunFam" id="3.30.60.10:FF:000004">
    <property type="entry name" value="Endochitinase At2g43590"/>
    <property type="match status" value="1"/>
</dbReference>
<feature type="disulfide bond" evidence="15">
    <location>
        <begin position="155"/>
        <end position="164"/>
    </location>
</feature>
<dbReference type="PROSITE" id="PS00773">
    <property type="entry name" value="CHITINASE_19_1"/>
    <property type="match status" value="1"/>
</dbReference>
<keyword evidence="13" id="KW-0624">Polysaccharide degradation</keyword>
<organism evidence="19">
    <name type="scientific">Anacardium occidentale</name>
    <name type="common">Cashew</name>
    <dbReference type="NCBI Taxonomy" id="171929"/>
    <lineage>
        <taxon>Eukaryota</taxon>
        <taxon>Viridiplantae</taxon>
        <taxon>Streptophyta</taxon>
        <taxon>Embryophyta</taxon>
        <taxon>Tracheophyta</taxon>
        <taxon>Spermatophyta</taxon>
        <taxon>Magnoliopsida</taxon>
        <taxon>eudicotyledons</taxon>
        <taxon>Gunneridae</taxon>
        <taxon>Pentapetalae</taxon>
        <taxon>rosids</taxon>
        <taxon>malvids</taxon>
        <taxon>Sapindales</taxon>
        <taxon>Anacardiaceae</taxon>
        <taxon>Anacardium</taxon>
    </lineage>
</organism>
<feature type="disulfide bond" evidence="15">
    <location>
        <begin position="95"/>
        <end position="143"/>
    </location>
</feature>
<evidence type="ECO:0000256" key="15">
    <source>
        <dbReference type="PIRSR" id="PIRSR001060-2"/>
    </source>
</evidence>
<feature type="disulfide bond" evidence="15 16">
    <location>
        <begin position="33"/>
        <end position="45"/>
    </location>
</feature>
<dbReference type="GO" id="GO:0006952">
    <property type="term" value="P:defense response"/>
    <property type="evidence" value="ECO:0007669"/>
    <property type="project" value="UniProtKB-KW"/>
</dbReference>
<evidence type="ECO:0000313" key="19">
    <source>
        <dbReference type="EMBL" id="QLL26892.1"/>
    </source>
</evidence>
<keyword evidence="12" id="KW-0326">Glycosidase</keyword>
<keyword evidence="11" id="KW-0119">Carbohydrate metabolism</keyword>
<keyword evidence="4 16" id="KW-0147">Chitin-binding</keyword>
<comment type="similarity">
    <text evidence="2">Belongs to the glycosyl hydrolase 19 family. Chitinase class I subfamily.</text>
</comment>
<dbReference type="Gene3D" id="3.30.60.10">
    <property type="entry name" value="Endochitinase-like"/>
    <property type="match status" value="1"/>
</dbReference>
<feature type="active site" description="Proton donor" evidence="14">
    <location>
        <position position="138"/>
    </location>
</feature>
<evidence type="ECO:0000256" key="8">
    <source>
        <dbReference type="ARBA" id="ARBA00023024"/>
    </source>
</evidence>
<evidence type="ECO:0000256" key="1">
    <source>
        <dbReference type="ARBA" id="ARBA00000822"/>
    </source>
</evidence>
<dbReference type="InterPro" id="IPR023346">
    <property type="entry name" value="Lysozyme-like_dom_sf"/>
</dbReference>
<dbReference type="CDD" id="cd00325">
    <property type="entry name" value="chitinase_GH19"/>
    <property type="match status" value="1"/>
</dbReference>
<dbReference type="GO" id="GO:0016998">
    <property type="term" value="P:cell wall macromolecule catabolic process"/>
    <property type="evidence" value="ECO:0007669"/>
    <property type="project" value="InterPro"/>
</dbReference>
<dbReference type="CDD" id="cd00035">
    <property type="entry name" value="ChtBD1"/>
    <property type="match status" value="1"/>
</dbReference>
<evidence type="ECO:0000256" key="12">
    <source>
        <dbReference type="ARBA" id="ARBA00023295"/>
    </source>
</evidence>
<dbReference type="FunFam" id="3.30.20.10:FF:000001">
    <property type="entry name" value="Endochitinase (Chitinase)"/>
    <property type="match status" value="1"/>
</dbReference>